<proteinExistence type="predicted"/>
<dbReference type="EMBL" id="FOGD01000001">
    <property type="protein sequence ID" value="SEQ33122.1"/>
    <property type="molecule type" value="Genomic_DNA"/>
</dbReference>
<evidence type="ECO:0000313" key="1">
    <source>
        <dbReference type="EMBL" id="SEQ33122.1"/>
    </source>
</evidence>
<gene>
    <name evidence="1" type="ORF">SAMN02982919_00458</name>
</gene>
<dbReference type="STRING" id="180197.SAMN02982919_00458"/>
<dbReference type="Proteomes" id="UP000199766">
    <property type="component" value="Unassembled WGS sequence"/>
</dbReference>
<protein>
    <submittedName>
        <fullName evidence="1">Uncharacterized protein</fullName>
    </submittedName>
</protein>
<sequence>MCPMVAQLACARWRVLQSDCTPPHVSYWNTRYIAENRCALQVPKLVLLAMYSRTPQPTGQHYQKSRPVNAALSWQCGPKSAKTMYPWLRSGYTSTTNKKATPEEVANLLFLLVPER</sequence>
<name>A0A1H9F5B7_9BURK</name>
<evidence type="ECO:0000313" key="2">
    <source>
        <dbReference type="Proteomes" id="UP000199766"/>
    </source>
</evidence>
<keyword evidence="2" id="KW-1185">Reference proteome</keyword>
<dbReference type="AlphaFoldDB" id="A0A1H9F5B7"/>
<organism evidence="1 2">
    <name type="scientific">Giesbergeria anulus</name>
    <dbReference type="NCBI Taxonomy" id="180197"/>
    <lineage>
        <taxon>Bacteria</taxon>
        <taxon>Pseudomonadati</taxon>
        <taxon>Pseudomonadota</taxon>
        <taxon>Betaproteobacteria</taxon>
        <taxon>Burkholderiales</taxon>
        <taxon>Comamonadaceae</taxon>
        <taxon>Giesbergeria</taxon>
    </lineage>
</organism>
<reference evidence="1 2" key="1">
    <citation type="submission" date="2016-10" db="EMBL/GenBank/DDBJ databases">
        <authorList>
            <person name="de Groot N.N."/>
        </authorList>
    </citation>
    <scope>NUCLEOTIDE SEQUENCE [LARGE SCALE GENOMIC DNA]</scope>
    <source>
        <strain evidence="1 2">ATCC 35958</strain>
    </source>
</reference>
<accession>A0A1H9F5B7</accession>